<reference evidence="2" key="1">
    <citation type="submission" date="2023-04" db="EMBL/GenBank/DDBJ databases">
        <title>Genome Encyclopedia of Bacteria and Archaea VI: Functional Genomics of Type Strains.</title>
        <authorList>
            <person name="Whitman W."/>
        </authorList>
    </citation>
    <scope>NUCLEOTIDE SEQUENCE</scope>
    <source>
        <strain evidence="2">Enz.4-51</strain>
    </source>
</reference>
<dbReference type="Proteomes" id="UP001161160">
    <property type="component" value="Unassembled WGS sequence"/>
</dbReference>
<accession>A0AA43S649</accession>
<feature type="transmembrane region" description="Helical" evidence="1">
    <location>
        <begin position="7"/>
        <end position="26"/>
    </location>
</feature>
<dbReference type="Pfam" id="PF20398">
    <property type="entry name" value="DUF6691"/>
    <property type="match status" value="1"/>
</dbReference>
<keyword evidence="3" id="KW-1185">Reference proteome</keyword>
<gene>
    <name evidence="2" type="ORF">M2127_000761</name>
</gene>
<keyword evidence="1" id="KW-0472">Membrane</keyword>
<keyword evidence="1" id="KW-1133">Transmembrane helix</keyword>
<dbReference type="RefSeq" id="WP_076023396.1">
    <property type="nucleotide sequence ID" value="NZ_JAQFIK010000002.1"/>
</dbReference>
<dbReference type="AlphaFoldDB" id="A0AA43S649"/>
<dbReference type="EMBL" id="JARXYA010000003">
    <property type="protein sequence ID" value="MDH6503471.1"/>
    <property type="molecule type" value="Genomic_DNA"/>
</dbReference>
<name>A0AA43S649_9BURK</name>
<sequence length="143" mass="15724">MRKHFNLFSQYLIGVLFGLGLMTSGMTNPEKIINFLNITGLWDPSLLFVMVGAVLVAMAGFYIQSKRSESFFGGALHIPRRRDITKPLVIGAFIFGLGWGLAGFCPGPAIVSLGAMRIKAFIFVVAMLAGMEICERFFTNNHS</sequence>
<feature type="transmembrane region" description="Helical" evidence="1">
    <location>
        <begin position="84"/>
        <end position="104"/>
    </location>
</feature>
<organism evidence="2 3">
    <name type="scientific">Polynucleobacter sphagniphilus</name>
    <dbReference type="NCBI Taxonomy" id="1743169"/>
    <lineage>
        <taxon>Bacteria</taxon>
        <taxon>Pseudomonadati</taxon>
        <taxon>Pseudomonadota</taxon>
        <taxon>Betaproteobacteria</taxon>
        <taxon>Burkholderiales</taxon>
        <taxon>Burkholderiaceae</taxon>
        <taxon>Polynucleobacter</taxon>
    </lineage>
</organism>
<proteinExistence type="predicted"/>
<keyword evidence="1" id="KW-0812">Transmembrane</keyword>
<dbReference type="InterPro" id="IPR046513">
    <property type="entry name" value="DUF6691"/>
</dbReference>
<dbReference type="GeneID" id="83595721"/>
<evidence type="ECO:0000256" key="1">
    <source>
        <dbReference type="SAM" id="Phobius"/>
    </source>
</evidence>
<protein>
    <submittedName>
        <fullName evidence="2">Membrane protein YedE/YeeE</fullName>
    </submittedName>
</protein>
<feature type="transmembrane region" description="Helical" evidence="1">
    <location>
        <begin position="46"/>
        <end position="63"/>
    </location>
</feature>
<evidence type="ECO:0000313" key="2">
    <source>
        <dbReference type="EMBL" id="MDH6503471.1"/>
    </source>
</evidence>
<evidence type="ECO:0000313" key="3">
    <source>
        <dbReference type="Proteomes" id="UP001161160"/>
    </source>
</evidence>
<comment type="caution">
    <text evidence="2">The sequence shown here is derived from an EMBL/GenBank/DDBJ whole genome shotgun (WGS) entry which is preliminary data.</text>
</comment>